<keyword evidence="4" id="KW-1185">Reference proteome</keyword>
<dbReference type="Gene3D" id="2.40.70.10">
    <property type="entry name" value="Acid Proteases"/>
    <property type="match status" value="1"/>
</dbReference>
<dbReference type="InterPro" id="IPR001478">
    <property type="entry name" value="PDZ"/>
</dbReference>
<gene>
    <name evidence="3" type="ORF">RXV94_03980</name>
</gene>
<evidence type="ECO:0000259" key="2">
    <source>
        <dbReference type="PROSITE" id="PS50106"/>
    </source>
</evidence>
<evidence type="ECO:0000313" key="3">
    <source>
        <dbReference type="EMBL" id="MDU8885307.1"/>
    </source>
</evidence>
<dbReference type="SUPFAM" id="SSF50156">
    <property type="entry name" value="PDZ domain-like"/>
    <property type="match status" value="1"/>
</dbReference>
<sequence>MRKFLYLTFLFSFVFSFGFSQNEFSLQTKNGKDKIRFQLINNLIVIPVEVNGVELSFILDTGVSKPLIFNYLNITDSLKIRDTETILLMGLGDGDPVEALRSKNNVIKIGEAIKINQELYAIFDPSLNFAPRLGVPVHGIMGYDLFKDFVVEINYISKYITITNPEDYVYKKCRKCTDLNLEFYNNKPYVRGKVKIDDKEIPVKLLIDSGGSDALWLFEEKSEGIYANNKYFNDFLGHGLSGSVYGKRSKIDEFWLNDFRFKNANVSFPDSTSILYAKQHKERNGSVAGNILKRFNVVINYRKALITLKKNGNFRDPFSYNKSGIEIEHTGVRMVKEENNSFVSDRLVNGSGTESSTSIVIETKYKLALKPAFSIVELRKDSPAERAGLKVGDVILTINGNPTQSLELQDVVQMFYGEEGKRIKLRVDRNGIILFYQFMLESVFK</sequence>
<proteinExistence type="predicted"/>
<dbReference type="PROSITE" id="PS50106">
    <property type="entry name" value="PDZ"/>
    <property type="match status" value="1"/>
</dbReference>
<dbReference type="EMBL" id="JAWHTF010000001">
    <property type="protein sequence ID" value="MDU8885307.1"/>
    <property type="molecule type" value="Genomic_DNA"/>
</dbReference>
<name>A0ABU3U4H0_9FLAO</name>
<dbReference type="InterPro" id="IPR021109">
    <property type="entry name" value="Peptidase_aspartic_dom_sf"/>
</dbReference>
<organism evidence="3 4">
    <name type="scientific">Gilvirhabdus luticola</name>
    <dbReference type="NCBI Taxonomy" id="3079858"/>
    <lineage>
        <taxon>Bacteria</taxon>
        <taxon>Pseudomonadati</taxon>
        <taxon>Bacteroidota</taxon>
        <taxon>Flavobacteriia</taxon>
        <taxon>Flavobacteriales</taxon>
        <taxon>Flavobacteriaceae</taxon>
        <taxon>Gilvirhabdus</taxon>
    </lineage>
</organism>
<dbReference type="RefSeq" id="WP_316661169.1">
    <property type="nucleotide sequence ID" value="NZ_JAWHTF010000001.1"/>
</dbReference>
<accession>A0ABU3U4H0</accession>
<feature type="chain" id="PRO_5045725385" evidence="1">
    <location>
        <begin position="21"/>
        <end position="445"/>
    </location>
</feature>
<dbReference type="Pfam" id="PF13650">
    <property type="entry name" value="Asp_protease_2"/>
    <property type="match status" value="1"/>
</dbReference>
<dbReference type="InterPro" id="IPR041489">
    <property type="entry name" value="PDZ_6"/>
</dbReference>
<reference evidence="3 4" key="1">
    <citation type="submission" date="2023-10" db="EMBL/GenBank/DDBJ databases">
        <title>Marimonas sp. nov. isolated from tidal mud flat.</title>
        <authorList>
            <person name="Jaincy N.J."/>
            <person name="Srinivasan S."/>
            <person name="Lee S.-S."/>
        </authorList>
    </citation>
    <scope>NUCLEOTIDE SEQUENCE [LARGE SCALE GENOMIC DNA]</scope>
    <source>
        <strain evidence="3 4">MJ-SS3</strain>
    </source>
</reference>
<evidence type="ECO:0000256" key="1">
    <source>
        <dbReference type="SAM" id="SignalP"/>
    </source>
</evidence>
<dbReference type="InterPro" id="IPR036034">
    <property type="entry name" value="PDZ_sf"/>
</dbReference>
<dbReference type="Pfam" id="PF17820">
    <property type="entry name" value="PDZ_6"/>
    <property type="match status" value="1"/>
</dbReference>
<dbReference type="Gene3D" id="2.30.42.10">
    <property type="match status" value="1"/>
</dbReference>
<protein>
    <submittedName>
        <fullName evidence="3">PDZ domain-containing protein</fullName>
    </submittedName>
</protein>
<comment type="caution">
    <text evidence="3">The sequence shown here is derived from an EMBL/GenBank/DDBJ whole genome shotgun (WGS) entry which is preliminary data.</text>
</comment>
<dbReference type="Proteomes" id="UP001268651">
    <property type="component" value="Unassembled WGS sequence"/>
</dbReference>
<feature type="signal peptide" evidence="1">
    <location>
        <begin position="1"/>
        <end position="20"/>
    </location>
</feature>
<keyword evidence="1" id="KW-0732">Signal</keyword>
<dbReference type="SMART" id="SM00228">
    <property type="entry name" value="PDZ"/>
    <property type="match status" value="1"/>
</dbReference>
<evidence type="ECO:0000313" key="4">
    <source>
        <dbReference type="Proteomes" id="UP001268651"/>
    </source>
</evidence>
<feature type="domain" description="PDZ" evidence="2">
    <location>
        <begin position="375"/>
        <end position="415"/>
    </location>
</feature>